<gene>
    <name evidence="1" type="ordered locus">MC5_02960</name>
</gene>
<reference evidence="2" key="1">
    <citation type="submission" date="2012-02" db="EMBL/GenBank/DDBJ databases">
        <title>Complete genome sequence of Rickettsia australis strain Cutlack.</title>
        <authorList>
            <person name="Johnson S.L."/>
            <person name="Munk A.C."/>
            <person name="Han S."/>
            <person name="Bruce D.C."/>
            <person name="Dasch G.A."/>
        </authorList>
    </citation>
    <scope>NUCLEOTIDE SEQUENCE [LARGE SCALE GENOMIC DNA]</scope>
    <source>
        <strain evidence="2">Cutlack</strain>
    </source>
</reference>
<evidence type="ECO:0000313" key="2">
    <source>
        <dbReference type="Proteomes" id="UP000007589"/>
    </source>
</evidence>
<dbReference type="KEGG" id="rau:MC5_02960"/>
<proteinExistence type="predicted"/>
<sequence>MIVIPIIIGYSRGISHFKKLEVEAGNYY</sequence>
<keyword evidence="1" id="KW-0762">Sugar transport</keyword>
<dbReference type="EMBL" id="CP003338">
    <property type="protein sequence ID" value="AFC70950.1"/>
    <property type="molecule type" value="Genomic_DNA"/>
</dbReference>
<accession>H8K6Q7</accession>
<dbReference type="HOGENOM" id="CLU_3412838_0_0_5"/>
<dbReference type="Proteomes" id="UP000007589">
    <property type="component" value="Chromosome"/>
</dbReference>
<evidence type="ECO:0000313" key="1">
    <source>
        <dbReference type="EMBL" id="AFC70950.1"/>
    </source>
</evidence>
<name>H8K6Q7_RICAC</name>
<protein>
    <submittedName>
        <fullName evidence="1">MFS type sugar transporter</fullName>
    </submittedName>
</protein>
<dbReference type="AlphaFoldDB" id="H8K6Q7"/>
<keyword evidence="1" id="KW-0813">Transport</keyword>
<organism evidence="1 2">
    <name type="scientific">Rickettsia australis (strain Cutlack)</name>
    <dbReference type="NCBI Taxonomy" id="1105110"/>
    <lineage>
        <taxon>Bacteria</taxon>
        <taxon>Pseudomonadati</taxon>
        <taxon>Pseudomonadota</taxon>
        <taxon>Alphaproteobacteria</taxon>
        <taxon>Rickettsiales</taxon>
        <taxon>Rickettsiaceae</taxon>
        <taxon>Rickettsieae</taxon>
        <taxon>Rickettsia</taxon>
        <taxon>spotted fever group</taxon>
    </lineage>
</organism>
<keyword evidence="2" id="KW-1185">Reference proteome</keyword>